<evidence type="ECO:0000256" key="8">
    <source>
        <dbReference type="SAM" id="SignalP"/>
    </source>
</evidence>
<evidence type="ECO:0000256" key="3">
    <source>
        <dbReference type="ARBA" id="ARBA00022692"/>
    </source>
</evidence>
<feature type="transmembrane region" description="Helical" evidence="7">
    <location>
        <begin position="293"/>
        <end position="315"/>
    </location>
</feature>
<evidence type="ECO:0000313" key="10">
    <source>
        <dbReference type="EMBL" id="OQR82209.1"/>
    </source>
</evidence>
<feature type="signal peptide" evidence="8">
    <location>
        <begin position="1"/>
        <end position="18"/>
    </location>
</feature>
<keyword evidence="5 7" id="KW-0472">Membrane</keyword>
<dbReference type="AlphaFoldDB" id="A0A1V9Y952"/>
<comment type="caution">
    <text evidence="10">The sequence shown here is derived from an EMBL/GenBank/DDBJ whole genome shotgun (WGS) entry which is preliminary data.</text>
</comment>
<feature type="transmembrane region" description="Helical" evidence="7">
    <location>
        <begin position="748"/>
        <end position="770"/>
    </location>
</feature>
<name>A0A1V9Y952_9STRA</name>
<keyword evidence="4 7" id="KW-1133">Transmembrane helix</keyword>
<keyword evidence="11" id="KW-1185">Reference proteome</keyword>
<accession>A0A1V9Y952</accession>
<feature type="transmembrane region" description="Helical" evidence="7">
    <location>
        <begin position="694"/>
        <end position="715"/>
    </location>
</feature>
<dbReference type="OrthoDB" id="78234at2759"/>
<protein>
    <recommendedName>
        <fullName evidence="6">Transmembrane protein 198</fullName>
    </recommendedName>
</protein>
<reference evidence="10 11" key="1">
    <citation type="journal article" date="2014" name="Genome Biol. Evol.">
        <title>The secreted proteins of Achlya hypogyna and Thraustotheca clavata identify the ancestral oomycete secretome and reveal gene acquisitions by horizontal gene transfer.</title>
        <authorList>
            <person name="Misner I."/>
            <person name="Blouin N."/>
            <person name="Leonard G."/>
            <person name="Richards T.A."/>
            <person name="Lane C.E."/>
        </authorList>
    </citation>
    <scope>NUCLEOTIDE SEQUENCE [LARGE SCALE GENOMIC DNA]</scope>
    <source>
        <strain evidence="10 11">ATCC 34112</strain>
    </source>
</reference>
<evidence type="ECO:0000256" key="7">
    <source>
        <dbReference type="SAM" id="Phobius"/>
    </source>
</evidence>
<feature type="domain" description="TM7S3/TM198-like" evidence="9">
    <location>
        <begin position="617"/>
        <end position="811"/>
    </location>
</feature>
<feature type="transmembrane region" description="Helical" evidence="7">
    <location>
        <begin position="183"/>
        <end position="206"/>
    </location>
</feature>
<dbReference type="PANTHER" id="PTHR31247:SF5">
    <property type="entry name" value="DUF4203 DOMAIN-CONTAINING PROTEIN"/>
    <property type="match status" value="1"/>
</dbReference>
<dbReference type="STRING" id="74557.A0A1V9Y952"/>
<feature type="transmembrane region" description="Helical" evidence="7">
    <location>
        <begin position="355"/>
        <end position="376"/>
    </location>
</feature>
<evidence type="ECO:0000256" key="2">
    <source>
        <dbReference type="ARBA" id="ARBA00006244"/>
    </source>
</evidence>
<feature type="transmembrane region" description="Helical" evidence="7">
    <location>
        <begin position="664"/>
        <end position="687"/>
    </location>
</feature>
<dbReference type="InterPro" id="IPR025256">
    <property type="entry name" value="TM7S3/TM198-like_dom"/>
</dbReference>
<feature type="transmembrane region" description="Helical" evidence="7">
    <location>
        <begin position="569"/>
        <end position="588"/>
    </location>
</feature>
<feature type="non-terminal residue" evidence="10">
    <location>
        <position position="825"/>
    </location>
</feature>
<feature type="transmembrane region" description="Helical" evidence="7">
    <location>
        <begin position="229"/>
        <end position="248"/>
    </location>
</feature>
<keyword evidence="3 7" id="KW-0812">Transmembrane</keyword>
<feature type="chain" id="PRO_5012664173" description="Transmembrane protein 198" evidence="8">
    <location>
        <begin position="19"/>
        <end position="825"/>
    </location>
</feature>
<feature type="domain" description="TM7S3/TM198-like" evidence="9">
    <location>
        <begin position="55"/>
        <end position="248"/>
    </location>
</feature>
<feature type="transmembrane region" description="Helical" evidence="7">
    <location>
        <begin position="491"/>
        <end position="514"/>
    </location>
</feature>
<dbReference type="GO" id="GO:0005886">
    <property type="term" value="C:plasma membrane"/>
    <property type="evidence" value="ECO:0007669"/>
    <property type="project" value="TreeGrafter"/>
</dbReference>
<sequence>MNAIVSLLVLCMLQSTLAVTVKGNSTFDNQINKILHWDGTDYSSLGVGPEVIAGVAIGIGLTITFFGYRLIRPCIFVTGFIIGSVVFFLAAESIFSNSDSIEVICWVAFAIGGLLVGFLLVWLYYVGIFALGALSGVLLATQFHNSFGYLIYPSHPNVVLYILMGVFGLTLGLIALKIERPFLVFATSCIGAIAAVWGIGFFAGGYPNTAYLQNTYSNGHWDYDIPTNWWYYLAGMVVLCILGMIVQFQDLARVERMNQSNAAPAQDQYYVASATPKYGDPIRHRTFESSDKIILHEIASFSILILMTQFLQYILMLSMLHASTLAISVGGNSTFDNQINAILNWDGNYNSSLGLGPQAIAAITIGVGLIVTFLGYKLVRPCIFVAGFIIGSVAFFLLAERIFVNADYIVTACWIAFFVGGFIGGSLLVWLYKVGIFAIGALAGVLLATQIQTSFGYKLYPSSPTTVLIVLMVVLGIAMGVIALKLERPFLVFASSVVGAIAAVWGIGFFAGGYPNATNLNKTLSSDGSWVYSIPSSWWYYLFGTVLLCGLGVFVQFRALTKSRNQEANAMYAIPATPVRAMALSVPGNSTFDSQINQILNWDGSTTLGLGPNAVVAAAIAVGIIVTFFGYRLIRPVIFIAGFTIGSVSAFIAAEYALISKPYVVTACWAAFVLGGLVLGILLIWLYHIGLVAIGVLAGALLATIIQTSFGYKIYPEEPKVVLIILILTLGLLFGVLIIAFERPVLIFAMSVFGAVMITWGIGYFAGGYPNVANLPKHFRNGINVVEIPLSWWIYLAITFVICVLGMYFQFQSTTPKSRLLRRRY</sequence>
<comment type="subcellular location">
    <subcellularLocation>
        <location evidence="1">Membrane</location>
        <topology evidence="1">Multi-pass membrane protein</topology>
    </subcellularLocation>
</comment>
<proteinExistence type="inferred from homology"/>
<dbReference type="PANTHER" id="PTHR31247">
    <property type="entry name" value="TRANSMEMBRANE PROTEIN 198 FAMILY MEMBER"/>
    <property type="match status" value="1"/>
</dbReference>
<feature type="transmembrane region" description="Helical" evidence="7">
    <location>
        <begin position="409"/>
        <end position="432"/>
    </location>
</feature>
<dbReference type="InterPro" id="IPR040236">
    <property type="entry name" value="TMEM198"/>
</dbReference>
<feature type="domain" description="TM7S3/TM198-like" evidence="9">
    <location>
        <begin position="362"/>
        <end position="557"/>
    </location>
</feature>
<evidence type="ECO:0000256" key="5">
    <source>
        <dbReference type="ARBA" id="ARBA00023136"/>
    </source>
</evidence>
<feature type="transmembrane region" description="Helical" evidence="7">
    <location>
        <begin position="466"/>
        <end position="484"/>
    </location>
</feature>
<dbReference type="EMBL" id="JNBS01004825">
    <property type="protein sequence ID" value="OQR82209.1"/>
    <property type="molecule type" value="Genomic_DNA"/>
</dbReference>
<feature type="transmembrane region" description="Helical" evidence="7">
    <location>
        <begin position="75"/>
        <end position="95"/>
    </location>
</feature>
<feature type="transmembrane region" description="Helical" evidence="7">
    <location>
        <begin position="383"/>
        <end position="403"/>
    </location>
</feature>
<gene>
    <name evidence="10" type="ORF">THRCLA_11049</name>
</gene>
<feature type="transmembrane region" description="Helical" evidence="7">
    <location>
        <begin position="637"/>
        <end position="658"/>
    </location>
</feature>
<feature type="transmembrane region" description="Helical" evidence="7">
    <location>
        <begin position="538"/>
        <end position="557"/>
    </location>
</feature>
<feature type="transmembrane region" description="Helical" evidence="7">
    <location>
        <begin position="721"/>
        <end position="741"/>
    </location>
</feature>
<evidence type="ECO:0000313" key="11">
    <source>
        <dbReference type="Proteomes" id="UP000243217"/>
    </source>
</evidence>
<evidence type="ECO:0000259" key="9">
    <source>
        <dbReference type="Pfam" id="PF13886"/>
    </source>
</evidence>
<feature type="transmembrane region" description="Helical" evidence="7">
    <location>
        <begin position="158"/>
        <end position="176"/>
    </location>
</feature>
<keyword evidence="8" id="KW-0732">Signal</keyword>
<evidence type="ECO:0000256" key="1">
    <source>
        <dbReference type="ARBA" id="ARBA00004141"/>
    </source>
</evidence>
<feature type="transmembrane region" description="Helical" evidence="7">
    <location>
        <begin position="790"/>
        <end position="809"/>
    </location>
</feature>
<comment type="similarity">
    <text evidence="2">Belongs to the TMEM198 family.</text>
</comment>
<evidence type="ECO:0000256" key="4">
    <source>
        <dbReference type="ARBA" id="ARBA00022989"/>
    </source>
</evidence>
<dbReference type="Proteomes" id="UP000243217">
    <property type="component" value="Unassembled WGS sequence"/>
</dbReference>
<dbReference type="Pfam" id="PF13886">
    <property type="entry name" value="TM7S3_TM198"/>
    <property type="match status" value="3"/>
</dbReference>
<organism evidence="10 11">
    <name type="scientific">Thraustotheca clavata</name>
    <dbReference type="NCBI Taxonomy" id="74557"/>
    <lineage>
        <taxon>Eukaryota</taxon>
        <taxon>Sar</taxon>
        <taxon>Stramenopiles</taxon>
        <taxon>Oomycota</taxon>
        <taxon>Saprolegniomycetes</taxon>
        <taxon>Saprolegniales</taxon>
        <taxon>Achlyaceae</taxon>
        <taxon>Thraustotheca</taxon>
    </lineage>
</organism>
<evidence type="ECO:0000256" key="6">
    <source>
        <dbReference type="ARBA" id="ARBA00049737"/>
    </source>
</evidence>
<feature type="transmembrane region" description="Helical" evidence="7">
    <location>
        <begin position="131"/>
        <end position="152"/>
    </location>
</feature>
<feature type="transmembrane region" description="Helical" evidence="7">
    <location>
        <begin position="608"/>
        <end position="630"/>
    </location>
</feature>
<feature type="transmembrane region" description="Helical" evidence="7">
    <location>
        <begin position="439"/>
        <end position="460"/>
    </location>
</feature>
<feature type="transmembrane region" description="Helical" evidence="7">
    <location>
        <begin position="42"/>
        <end position="68"/>
    </location>
</feature>
<feature type="transmembrane region" description="Helical" evidence="7">
    <location>
        <begin position="101"/>
        <end position="124"/>
    </location>
</feature>